<feature type="transmembrane region" description="Helical" evidence="12">
    <location>
        <begin position="271"/>
        <end position="291"/>
    </location>
</feature>
<dbReference type="GO" id="GO:0006506">
    <property type="term" value="P:GPI anchor biosynthetic process"/>
    <property type="evidence" value="ECO:0007669"/>
    <property type="project" value="UniProtKB-KW"/>
</dbReference>
<evidence type="ECO:0000256" key="10">
    <source>
        <dbReference type="ARBA" id="ARBA00022989"/>
    </source>
</evidence>
<evidence type="ECO:0000256" key="1">
    <source>
        <dbReference type="ARBA" id="ARBA00004477"/>
    </source>
</evidence>
<feature type="transmembrane region" description="Helical" evidence="12">
    <location>
        <begin position="388"/>
        <end position="413"/>
    </location>
</feature>
<evidence type="ECO:0000256" key="9">
    <source>
        <dbReference type="ARBA" id="ARBA00022824"/>
    </source>
</evidence>
<feature type="transmembrane region" description="Helical" evidence="12">
    <location>
        <begin position="12"/>
        <end position="35"/>
    </location>
</feature>
<keyword evidence="9 12" id="KW-0256">Endoplasmic reticulum</keyword>
<keyword evidence="11 12" id="KW-0472">Membrane</keyword>
<name>A0A9P4U244_9PEZI</name>
<dbReference type="EMBL" id="MU007016">
    <property type="protein sequence ID" value="KAF2434450.1"/>
    <property type="molecule type" value="Genomic_DNA"/>
</dbReference>
<dbReference type="PANTHER" id="PTHR12468">
    <property type="entry name" value="GPI MANNOSYLTRANSFERASE 2"/>
    <property type="match status" value="1"/>
</dbReference>
<feature type="transmembrane region" description="Helical" evidence="12">
    <location>
        <begin position="237"/>
        <end position="259"/>
    </location>
</feature>
<evidence type="ECO:0000256" key="2">
    <source>
        <dbReference type="ARBA" id="ARBA00004687"/>
    </source>
</evidence>
<sequence>MEPWKGFSRRSIHAPFSSLIVLFFAWKALLLAVAFCSPGPGYDTSAQIIFGAPLDERAGLAQKLVRWDAIYYTSIATRGYTHEQEWAFGWGFTRLLAFLADYIPFTASKLLNVAYYGMIVANLSHLISVLVLYCIAIELPLCRKSRRTQFAFIAAVCQILSPAGLFLCAPYGEALFSLLSFLSLWMYTLSHTQGNEVPYTSQHDVYLVLSGICFGLSSTIRGNGIFSGIIYAYDAVLWGASLLERLGFPFLILILPSHIQKHVRLFQWRRLPATIVAGALVGIGFVVPQYIAYKEYCSEDLETRQPWCSKLPPSIYSWVQNHYWNVGFLKYWTVSNIPLFLLAAPMLYLLSRSALLAVTEKCSNHNLSTSQAKKASAKGRAETHQNAMLFRLALPQLLLVALALTTFHVQIITRLSSGYPLWCLIFARDIVNGPIAVQAPSKKKWWHLDAYQIANWTVRWMVMYALIQGALFASFLPPA</sequence>
<dbReference type="Pfam" id="PF04188">
    <property type="entry name" value="Mannosyl_trans2"/>
    <property type="match status" value="1"/>
</dbReference>
<feature type="transmembrane region" description="Helical" evidence="12">
    <location>
        <begin position="458"/>
        <end position="476"/>
    </location>
</feature>
<evidence type="ECO:0000256" key="6">
    <source>
        <dbReference type="ARBA" id="ARBA00022676"/>
    </source>
</evidence>
<keyword evidence="5 12" id="KW-0337">GPI-anchor biosynthesis</keyword>
<keyword evidence="7 12" id="KW-0808">Transferase</keyword>
<comment type="similarity">
    <text evidence="3 12">Belongs to the PIGV family.</text>
</comment>
<feature type="transmembrane region" description="Helical" evidence="12">
    <location>
        <begin position="331"/>
        <end position="351"/>
    </location>
</feature>
<keyword evidence="6 12" id="KW-0328">Glycosyltransferase</keyword>
<dbReference type="GO" id="GO:0000009">
    <property type="term" value="F:alpha-1,6-mannosyltransferase activity"/>
    <property type="evidence" value="ECO:0007669"/>
    <property type="project" value="InterPro"/>
</dbReference>
<evidence type="ECO:0000256" key="11">
    <source>
        <dbReference type="ARBA" id="ARBA00023136"/>
    </source>
</evidence>
<evidence type="ECO:0000256" key="12">
    <source>
        <dbReference type="RuleBase" id="RU363112"/>
    </source>
</evidence>
<keyword evidence="14" id="KW-1185">Reference proteome</keyword>
<accession>A0A9P4U244</accession>
<dbReference type="InterPro" id="IPR007315">
    <property type="entry name" value="PIG-V/Gpi18"/>
</dbReference>
<evidence type="ECO:0000256" key="3">
    <source>
        <dbReference type="ARBA" id="ARBA00008698"/>
    </source>
</evidence>
<keyword evidence="8 12" id="KW-0812">Transmembrane</keyword>
<evidence type="ECO:0000256" key="4">
    <source>
        <dbReference type="ARBA" id="ARBA00013795"/>
    </source>
</evidence>
<dbReference type="OrthoDB" id="10252502at2759"/>
<evidence type="ECO:0000256" key="7">
    <source>
        <dbReference type="ARBA" id="ARBA00022679"/>
    </source>
</evidence>
<dbReference type="AlphaFoldDB" id="A0A9P4U244"/>
<protein>
    <recommendedName>
        <fullName evidence="4 12">GPI mannosyltransferase 2</fullName>
        <ecNumber evidence="12">2.4.1.-</ecNumber>
    </recommendedName>
</protein>
<dbReference type="GO" id="GO:0031501">
    <property type="term" value="C:mannosyltransferase complex"/>
    <property type="evidence" value="ECO:0007669"/>
    <property type="project" value="TreeGrafter"/>
</dbReference>
<comment type="function">
    <text evidence="12">Mannosyltransferase involved in glycosylphosphatidylinositol-anchor biosynthesis.</text>
</comment>
<dbReference type="PANTHER" id="PTHR12468:SF2">
    <property type="entry name" value="GPI MANNOSYLTRANSFERASE 2"/>
    <property type="match status" value="1"/>
</dbReference>
<reference evidence="13" key="1">
    <citation type="journal article" date="2020" name="Stud. Mycol.">
        <title>101 Dothideomycetes genomes: a test case for predicting lifestyles and emergence of pathogens.</title>
        <authorList>
            <person name="Haridas S."/>
            <person name="Albert R."/>
            <person name="Binder M."/>
            <person name="Bloem J."/>
            <person name="Labutti K."/>
            <person name="Salamov A."/>
            <person name="Andreopoulos B."/>
            <person name="Baker S."/>
            <person name="Barry K."/>
            <person name="Bills G."/>
            <person name="Bluhm B."/>
            <person name="Cannon C."/>
            <person name="Castanera R."/>
            <person name="Culley D."/>
            <person name="Daum C."/>
            <person name="Ezra D."/>
            <person name="Gonzalez J."/>
            <person name="Henrissat B."/>
            <person name="Kuo A."/>
            <person name="Liang C."/>
            <person name="Lipzen A."/>
            <person name="Lutzoni F."/>
            <person name="Magnuson J."/>
            <person name="Mondo S."/>
            <person name="Nolan M."/>
            <person name="Ohm R."/>
            <person name="Pangilinan J."/>
            <person name="Park H.-J."/>
            <person name="Ramirez L."/>
            <person name="Alfaro M."/>
            <person name="Sun H."/>
            <person name="Tritt A."/>
            <person name="Yoshinaga Y."/>
            <person name="Zwiers L.-H."/>
            <person name="Turgeon B."/>
            <person name="Goodwin S."/>
            <person name="Spatafora J."/>
            <person name="Crous P."/>
            <person name="Grigoriev I."/>
        </authorList>
    </citation>
    <scope>NUCLEOTIDE SEQUENCE</scope>
    <source>
        <strain evidence="13">CBS 130266</strain>
    </source>
</reference>
<proteinExistence type="inferred from homology"/>
<evidence type="ECO:0000313" key="13">
    <source>
        <dbReference type="EMBL" id="KAF2434450.1"/>
    </source>
</evidence>
<comment type="subcellular location">
    <subcellularLocation>
        <location evidence="1 12">Endoplasmic reticulum membrane</location>
        <topology evidence="1 12">Multi-pass membrane protein</topology>
    </subcellularLocation>
</comment>
<evidence type="ECO:0000313" key="14">
    <source>
        <dbReference type="Proteomes" id="UP000800235"/>
    </source>
</evidence>
<dbReference type="EC" id="2.4.1.-" evidence="12"/>
<keyword evidence="10 12" id="KW-1133">Transmembrane helix</keyword>
<organism evidence="13 14">
    <name type="scientific">Tothia fuscella</name>
    <dbReference type="NCBI Taxonomy" id="1048955"/>
    <lineage>
        <taxon>Eukaryota</taxon>
        <taxon>Fungi</taxon>
        <taxon>Dikarya</taxon>
        <taxon>Ascomycota</taxon>
        <taxon>Pezizomycotina</taxon>
        <taxon>Dothideomycetes</taxon>
        <taxon>Pleosporomycetidae</taxon>
        <taxon>Venturiales</taxon>
        <taxon>Cylindrosympodiaceae</taxon>
        <taxon>Tothia</taxon>
    </lineage>
</organism>
<feature type="transmembrane region" description="Helical" evidence="12">
    <location>
        <begin position="113"/>
        <end position="136"/>
    </location>
</feature>
<dbReference type="GO" id="GO:0004376">
    <property type="term" value="F:GPI mannosyltransferase activity"/>
    <property type="evidence" value="ECO:0007669"/>
    <property type="project" value="InterPro"/>
</dbReference>
<comment type="pathway">
    <text evidence="2 12">Glycolipid biosynthesis; glycosylphosphatidylinositol-anchor biosynthesis.</text>
</comment>
<evidence type="ECO:0000256" key="8">
    <source>
        <dbReference type="ARBA" id="ARBA00022692"/>
    </source>
</evidence>
<feature type="transmembrane region" description="Helical" evidence="12">
    <location>
        <begin position="148"/>
        <end position="168"/>
    </location>
</feature>
<evidence type="ECO:0000256" key="5">
    <source>
        <dbReference type="ARBA" id="ARBA00022502"/>
    </source>
</evidence>
<comment type="caution">
    <text evidence="13">The sequence shown here is derived from an EMBL/GenBank/DDBJ whole genome shotgun (WGS) entry which is preliminary data.</text>
</comment>
<gene>
    <name evidence="13" type="ORF">EJ08DRAFT_466941</name>
</gene>
<dbReference type="Proteomes" id="UP000800235">
    <property type="component" value="Unassembled WGS sequence"/>
</dbReference>
<dbReference type="GO" id="GO:0005789">
    <property type="term" value="C:endoplasmic reticulum membrane"/>
    <property type="evidence" value="ECO:0007669"/>
    <property type="project" value="UniProtKB-SubCell"/>
</dbReference>